<dbReference type="InterPro" id="IPR051544">
    <property type="entry name" value="TPS_OM_transporter"/>
</dbReference>
<evidence type="ECO:0000259" key="6">
    <source>
        <dbReference type="Pfam" id="PF08479"/>
    </source>
</evidence>
<comment type="caution">
    <text evidence="7">The sequence shown here is derived from an EMBL/GenBank/DDBJ whole genome shotgun (WGS) entry which is preliminary data.</text>
</comment>
<feature type="compositionally biased region" description="Polar residues" evidence="4">
    <location>
        <begin position="1"/>
        <end position="11"/>
    </location>
</feature>
<evidence type="ECO:0000256" key="3">
    <source>
        <dbReference type="ARBA" id="ARBA00023237"/>
    </source>
</evidence>
<feature type="region of interest" description="Disordered" evidence="4">
    <location>
        <begin position="1"/>
        <end position="31"/>
    </location>
</feature>
<name>A0A7Y9IWV6_9BURK</name>
<dbReference type="AlphaFoldDB" id="A0A7Y9IWV6"/>
<evidence type="ECO:0000313" key="7">
    <source>
        <dbReference type="EMBL" id="NYE84575.1"/>
    </source>
</evidence>
<gene>
    <name evidence="7" type="ORF">FHW18_003846</name>
</gene>
<dbReference type="Pfam" id="PF03865">
    <property type="entry name" value="ShlB"/>
    <property type="match status" value="1"/>
</dbReference>
<feature type="domain" description="Haemolysin activator HlyB C-terminal" evidence="5">
    <location>
        <begin position="174"/>
        <end position="482"/>
    </location>
</feature>
<keyword evidence="3" id="KW-0998">Cell outer membrane</keyword>
<evidence type="ECO:0000313" key="8">
    <source>
        <dbReference type="Proteomes" id="UP000542125"/>
    </source>
</evidence>
<organism evidence="7 8">
    <name type="scientific">Pigmentiphaga litoralis</name>
    <dbReference type="NCBI Taxonomy" id="516702"/>
    <lineage>
        <taxon>Bacteria</taxon>
        <taxon>Pseudomonadati</taxon>
        <taxon>Pseudomonadota</taxon>
        <taxon>Betaproteobacteria</taxon>
        <taxon>Burkholderiales</taxon>
        <taxon>Alcaligenaceae</taxon>
        <taxon>Pigmentiphaga</taxon>
    </lineage>
</organism>
<evidence type="ECO:0000259" key="5">
    <source>
        <dbReference type="Pfam" id="PF03865"/>
    </source>
</evidence>
<feature type="domain" description="Polypeptide-transport-associated ShlB-type" evidence="6">
    <location>
        <begin position="34"/>
        <end position="108"/>
    </location>
</feature>
<dbReference type="EMBL" id="JACBYR010000001">
    <property type="protein sequence ID" value="NYE84575.1"/>
    <property type="molecule type" value="Genomic_DNA"/>
</dbReference>
<evidence type="ECO:0000256" key="1">
    <source>
        <dbReference type="ARBA" id="ARBA00022452"/>
    </source>
</evidence>
<dbReference type="PANTHER" id="PTHR34597">
    <property type="entry name" value="SLR1661 PROTEIN"/>
    <property type="match status" value="1"/>
</dbReference>
<keyword evidence="1" id="KW-0472">Membrane</keyword>
<dbReference type="Pfam" id="PF08479">
    <property type="entry name" value="POTRA_2"/>
    <property type="match status" value="1"/>
</dbReference>
<dbReference type="RefSeq" id="WP_179588248.1">
    <property type="nucleotide sequence ID" value="NZ_JACBYR010000001.1"/>
</dbReference>
<dbReference type="GO" id="GO:0046819">
    <property type="term" value="P:protein secretion by the type V secretion system"/>
    <property type="evidence" value="ECO:0007669"/>
    <property type="project" value="TreeGrafter"/>
</dbReference>
<dbReference type="PANTHER" id="PTHR34597:SF1">
    <property type="entry name" value="HEME_HEMOPEXIN TRANSPORTER PROTEIN HUXB"/>
    <property type="match status" value="1"/>
</dbReference>
<dbReference type="GO" id="GO:0008320">
    <property type="term" value="F:protein transmembrane transporter activity"/>
    <property type="evidence" value="ECO:0007669"/>
    <property type="project" value="TreeGrafter"/>
</dbReference>
<dbReference type="InterPro" id="IPR013686">
    <property type="entry name" value="Polypept-transport_assoc_ShlB"/>
</dbReference>
<dbReference type="InterPro" id="IPR005565">
    <property type="entry name" value="Hemolysn_activator_HlyB_C"/>
</dbReference>
<keyword evidence="8" id="KW-1185">Reference proteome</keyword>
<proteinExistence type="predicted"/>
<protein>
    <submittedName>
        <fullName evidence="7">Hemolysin activation/secretion protein</fullName>
    </submittedName>
</protein>
<reference evidence="7 8" key="1">
    <citation type="submission" date="2020-07" db="EMBL/GenBank/DDBJ databases">
        <title>Genomic Encyclopedia of Type Strains, Phase IV (KMG-V): Genome sequencing to study the core and pangenomes of soil and plant-associated prokaryotes.</title>
        <authorList>
            <person name="Whitman W."/>
        </authorList>
    </citation>
    <scope>NUCLEOTIDE SEQUENCE [LARGE SCALE GENOMIC DNA]</scope>
    <source>
        <strain evidence="7 8">SAS40</strain>
    </source>
</reference>
<evidence type="ECO:0000256" key="2">
    <source>
        <dbReference type="ARBA" id="ARBA00022692"/>
    </source>
</evidence>
<dbReference type="Proteomes" id="UP000542125">
    <property type="component" value="Unassembled WGS sequence"/>
</dbReference>
<accession>A0A7Y9IWV6</accession>
<keyword evidence="1" id="KW-1134">Transmembrane beta strand</keyword>
<sequence length="530" mass="56330">MRGIEQQQPRTTAPAPDAAIDRPTPSATPTGTSFLLQRVVLQGVTLMDEAVLMNALSGLIGQQVTLVDLEKATQAIMESYRASGYLARAFLPPQKIADGTVIIQVIEGRFSSVRVEAGDPPARFDTDRAARYLTSRQQPGQPFRSDAVERAMLLLNDLPGVQASATLDAGKQLGDTDLILRLADGPRVDGFVDAGNTGARSTGEFQASGALNLNNPLGFGDQASVRVLASEGLKYGRVAYVAPVGVEGLKLGVNASRLDYELKGDFSRLNAEGDSTTAGLTASYPLLRGRLHNLNLIGAVDQRDYDNEAQGLTVSDKRTRSASGGVTGSRYDSFQGGGLTSYSAILTAGRLRLNDVGSSQTDAIGPRAAGSYQKLYWNLTRQQTLTPRLALTAALTGQFASDNLDSSEKFYLGGPAGVRAYPVNEAGGDEGWLLNVDLNYRVTPEFRLTAFADTGSVRTARNSYATFTGPRRVQLSGAGVGAGASLGGWNARLSIAWRIGDNELANPATGKDTDGTRHVPRIWLQVAKAF</sequence>
<evidence type="ECO:0000256" key="4">
    <source>
        <dbReference type="SAM" id="MobiDB-lite"/>
    </source>
</evidence>
<dbReference type="GO" id="GO:0098046">
    <property type="term" value="C:type V protein secretion system complex"/>
    <property type="evidence" value="ECO:0007669"/>
    <property type="project" value="TreeGrafter"/>
</dbReference>
<dbReference type="Gene3D" id="3.10.20.310">
    <property type="entry name" value="membrane protein fhac"/>
    <property type="match status" value="1"/>
</dbReference>
<dbReference type="Gene3D" id="2.40.160.50">
    <property type="entry name" value="membrane protein fhac: a member of the omp85/tpsb transporter family"/>
    <property type="match status" value="1"/>
</dbReference>
<keyword evidence="2" id="KW-0812">Transmembrane</keyword>